<accession>A0AAE1PE05</accession>
<evidence type="ECO:0000313" key="2">
    <source>
        <dbReference type="Proteomes" id="UP001292094"/>
    </source>
</evidence>
<dbReference type="EMBL" id="JAWZYT010002102">
    <property type="protein sequence ID" value="KAK4306684.1"/>
    <property type="molecule type" value="Genomic_DNA"/>
</dbReference>
<protein>
    <submittedName>
        <fullName evidence="1">Uncharacterized protein</fullName>
    </submittedName>
</protein>
<reference evidence="1" key="1">
    <citation type="submission" date="2023-11" db="EMBL/GenBank/DDBJ databases">
        <title>Genome assemblies of two species of porcelain crab, Petrolisthes cinctipes and Petrolisthes manimaculis (Anomura: Porcellanidae).</title>
        <authorList>
            <person name="Angst P."/>
        </authorList>
    </citation>
    <scope>NUCLEOTIDE SEQUENCE</scope>
    <source>
        <strain evidence="1">PB745_02</strain>
        <tissue evidence="1">Gill</tissue>
    </source>
</reference>
<sequence length="139" mass="15656">MFHARRSWVLWQRRQEEEGQTCSASANFPTLAKPMTAIWCDVRESGLVIGRTRTSSAILTHLHAHFGALYQDFPPITSPSWWNFFETVRQIFSGVSLSVTYCSQGATSTSLWPVLLTLYPSYLIRITLAADETTDGNPV</sequence>
<organism evidence="1 2">
    <name type="scientific">Petrolisthes manimaculis</name>
    <dbReference type="NCBI Taxonomy" id="1843537"/>
    <lineage>
        <taxon>Eukaryota</taxon>
        <taxon>Metazoa</taxon>
        <taxon>Ecdysozoa</taxon>
        <taxon>Arthropoda</taxon>
        <taxon>Crustacea</taxon>
        <taxon>Multicrustacea</taxon>
        <taxon>Malacostraca</taxon>
        <taxon>Eumalacostraca</taxon>
        <taxon>Eucarida</taxon>
        <taxon>Decapoda</taxon>
        <taxon>Pleocyemata</taxon>
        <taxon>Anomura</taxon>
        <taxon>Galatheoidea</taxon>
        <taxon>Porcellanidae</taxon>
        <taxon>Petrolisthes</taxon>
    </lineage>
</organism>
<dbReference type="AlphaFoldDB" id="A0AAE1PE05"/>
<gene>
    <name evidence="1" type="ORF">Pmani_021518</name>
</gene>
<keyword evidence="2" id="KW-1185">Reference proteome</keyword>
<dbReference type="Proteomes" id="UP001292094">
    <property type="component" value="Unassembled WGS sequence"/>
</dbReference>
<comment type="caution">
    <text evidence="1">The sequence shown here is derived from an EMBL/GenBank/DDBJ whole genome shotgun (WGS) entry which is preliminary data.</text>
</comment>
<proteinExistence type="predicted"/>
<name>A0AAE1PE05_9EUCA</name>
<evidence type="ECO:0000313" key="1">
    <source>
        <dbReference type="EMBL" id="KAK4306684.1"/>
    </source>
</evidence>